<dbReference type="InterPro" id="IPR036968">
    <property type="entry name" value="Enolpyruvate_Tfrase_sf"/>
</dbReference>
<dbReference type="GO" id="GO:0051301">
    <property type="term" value="P:cell division"/>
    <property type="evidence" value="ECO:0007669"/>
    <property type="project" value="UniProtKB-KW"/>
</dbReference>
<dbReference type="FunFam" id="3.65.10.10:FF:000001">
    <property type="entry name" value="UDP-N-acetylglucosamine 1-carboxyvinyltransferase"/>
    <property type="match status" value="1"/>
</dbReference>
<feature type="binding site" evidence="12">
    <location>
        <position position="319"/>
    </location>
    <ligand>
        <name>UDP-N-acetyl-alpha-D-glucosamine</name>
        <dbReference type="ChEBI" id="CHEBI:57705"/>
    </ligand>
</feature>
<dbReference type="InterPro" id="IPR005750">
    <property type="entry name" value="UDP_GlcNAc_COvinyl_MurA"/>
</dbReference>
<dbReference type="PANTHER" id="PTHR43783">
    <property type="entry name" value="UDP-N-ACETYLGLUCOSAMINE 1-CARBOXYVINYLTRANSFERASE"/>
    <property type="match status" value="1"/>
</dbReference>
<evidence type="ECO:0000256" key="2">
    <source>
        <dbReference type="ARBA" id="ARBA00004752"/>
    </source>
</evidence>
<name>A0A0A2B9C9_PROMR</name>
<feature type="binding site" evidence="12">
    <location>
        <position position="341"/>
    </location>
    <ligand>
        <name>UDP-N-acetyl-alpha-D-glucosamine</name>
        <dbReference type="ChEBI" id="CHEBI:57705"/>
    </ligand>
</feature>
<keyword evidence="7 12" id="KW-0573">Peptidoglycan synthesis</keyword>
<keyword evidence="12" id="KW-0670">Pyruvate</keyword>
<feature type="active site" description="Proton donor" evidence="12">
    <location>
        <position position="128"/>
    </location>
</feature>
<feature type="modified residue" description="2-(S-cysteinyl)pyruvic acid O-phosphothioketal" evidence="12">
    <location>
        <position position="128"/>
    </location>
</feature>
<dbReference type="EC" id="2.5.1.7" evidence="12"/>
<keyword evidence="5 12" id="KW-0808">Transferase</keyword>
<evidence type="ECO:0000259" key="13">
    <source>
        <dbReference type="Pfam" id="PF00275"/>
    </source>
</evidence>
<comment type="similarity">
    <text evidence="10 12">Belongs to the EPSP synthase family. MurA subfamily.</text>
</comment>
<feature type="binding site" evidence="12">
    <location>
        <begin position="34"/>
        <end position="35"/>
    </location>
    <ligand>
        <name>phosphoenolpyruvate</name>
        <dbReference type="ChEBI" id="CHEBI:58702"/>
    </ligand>
</feature>
<evidence type="ECO:0000256" key="3">
    <source>
        <dbReference type="ARBA" id="ARBA00022490"/>
    </source>
</evidence>
<comment type="function">
    <text evidence="12">Cell wall formation. Adds enolpyruvyl to UDP-N-acetylglucosamine.</text>
</comment>
<dbReference type="InterPro" id="IPR050068">
    <property type="entry name" value="MurA_subfamily"/>
</dbReference>
<organism evidence="14 15">
    <name type="scientific">Prochlorococcus marinus str. MIT 9401</name>
    <dbReference type="NCBI Taxonomy" id="167551"/>
    <lineage>
        <taxon>Bacteria</taxon>
        <taxon>Bacillati</taxon>
        <taxon>Cyanobacteriota</taxon>
        <taxon>Cyanophyceae</taxon>
        <taxon>Synechococcales</taxon>
        <taxon>Prochlorococcaceae</taxon>
        <taxon>Prochlorococcus</taxon>
    </lineage>
</organism>
<gene>
    <name evidence="12" type="primary">murA</name>
    <name evidence="14" type="ORF">EV01_0712</name>
</gene>
<dbReference type="InterPro" id="IPR001986">
    <property type="entry name" value="Enolpyruvate_Tfrase_dom"/>
</dbReference>
<comment type="subcellular location">
    <subcellularLocation>
        <location evidence="1 12">Cytoplasm</location>
    </subcellularLocation>
</comment>
<dbReference type="GO" id="GO:0019277">
    <property type="term" value="P:UDP-N-acetylgalactosamine biosynthetic process"/>
    <property type="evidence" value="ECO:0007669"/>
    <property type="project" value="InterPro"/>
</dbReference>
<dbReference type="InterPro" id="IPR013792">
    <property type="entry name" value="RNA3'P_cycl/enolpyr_Trfase_a/b"/>
</dbReference>
<dbReference type="SUPFAM" id="SSF55205">
    <property type="entry name" value="EPT/RTPC-like"/>
    <property type="match status" value="1"/>
</dbReference>
<evidence type="ECO:0000256" key="12">
    <source>
        <dbReference type="HAMAP-Rule" id="MF_00111"/>
    </source>
</evidence>
<sequence length="456" mass="49542">MICVSKKKSYLKSQNLKIFGQGNLHGKVEISGAKNSALVLLASSLLTNERIILENVPRLTDIEIMGHILESLGIKLIQKNNRLEIDPKNISIKDLPYELVNGLRASFFCIGALLSKYGEAKVPLPGGCNIGSRPIDEHINGLQALGAEIIIEEGIVKARIKDETNKLHGTHIKLKCPSVGATETLIMAASLAEGRTTIENAAREPEIQDLCQMLNKMGAKIYDSGKEKIIIDGVNKLSGCTHKVIPDRIEAGTFLIAAAATSSSITISPVIPNHLEAVTNKLQESGSKITIKGNSITIKGKKIKGVDIETAPFPGFPTDLQAPFTTLMAIANGESKITETIFENRMNHVHLLNKMGANIKLNKNIAYIKGVKKLKGMDLVGSDLRSSAALIIAGIVAEGTSRIYGLEHLDRGYENIESKLKILGIKIIREFNKKTMTNKELKTSSDPSDIPRYRAA</sequence>
<dbReference type="GO" id="GO:0071555">
    <property type="term" value="P:cell wall organization"/>
    <property type="evidence" value="ECO:0007669"/>
    <property type="project" value="UniProtKB-KW"/>
</dbReference>
<evidence type="ECO:0000256" key="9">
    <source>
        <dbReference type="ARBA" id="ARBA00023316"/>
    </source>
</evidence>
<dbReference type="UniPathway" id="UPA00219"/>
<evidence type="ECO:0000313" key="14">
    <source>
        <dbReference type="EMBL" id="KGG09390.1"/>
    </source>
</evidence>
<dbReference type="EMBL" id="JNAR01000009">
    <property type="protein sequence ID" value="KGG09390.1"/>
    <property type="molecule type" value="Genomic_DNA"/>
</dbReference>
<dbReference type="NCBIfam" id="NF006873">
    <property type="entry name" value="PRK09369.1"/>
    <property type="match status" value="1"/>
</dbReference>
<comment type="catalytic activity">
    <reaction evidence="11 12">
        <text>phosphoenolpyruvate + UDP-N-acetyl-alpha-D-glucosamine = UDP-N-acetyl-3-O-(1-carboxyvinyl)-alpha-D-glucosamine + phosphate</text>
        <dbReference type="Rhea" id="RHEA:18681"/>
        <dbReference type="ChEBI" id="CHEBI:43474"/>
        <dbReference type="ChEBI" id="CHEBI:57705"/>
        <dbReference type="ChEBI" id="CHEBI:58702"/>
        <dbReference type="ChEBI" id="CHEBI:68483"/>
        <dbReference type="EC" id="2.5.1.7"/>
    </reaction>
</comment>
<reference evidence="15" key="1">
    <citation type="journal article" date="2014" name="Sci. Data">
        <title>Genomes of diverse isolates of the marine cyanobacterium Prochlorococcus.</title>
        <authorList>
            <person name="Biller S."/>
            <person name="Berube P."/>
            <person name="Thompson J."/>
            <person name="Kelly L."/>
            <person name="Roggensack S."/>
            <person name="Awad L."/>
            <person name="Roache-Johnson K."/>
            <person name="Ding H."/>
            <person name="Giovannoni S.J."/>
            <person name="Moore L.R."/>
            <person name="Chisholm S.W."/>
        </authorList>
    </citation>
    <scope>NUCLEOTIDE SEQUENCE [LARGE SCALE GENOMIC DNA]</scope>
</reference>
<evidence type="ECO:0000256" key="11">
    <source>
        <dbReference type="ARBA" id="ARBA00047527"/>
    </source>
</evidence>
<keyword evidence="6 12" id="KW-0133">Cell shape</keyword>
<feature type="binding site" evidence="12">
    <location>
        <position position="104"/>
    </location>
    <ligand>
        <name>UDP-N-acetyl-alpha-D-glucosamine</name>
        <dbReference type="ChEBI" id="CHEBI:57705"/>
    </ligand>
</feature>
<dbReference type="Gene3D" id="3.65.10.10">
    <property type="entry name" value="Enolpyruvate transferase domain"/>
    <property type="match status" value="2"/>
</dbReference>
<evidence type="ECO:0000256" key="5">
    <source>
        <dbReference type="ARBA" id="ARBA00022679"/>
    </source>
</evidence>
<dbReference type="GO" id="GO:0008360">
    <property type="term" value="P:regulation of cell shape"/>
    <property type="evidence" value="ECO:0007669"/>
    <property type="project" value="UniProtKB-KW"/>
</dbReference>
<accession>A0A0A2B9C9</accession>
<evidence type="ECO:0000256" key="7">
    <source>
        <dbReference type="ARBA" id="ARBA00022984"/>
    </source>
</evidence>
<dbReference type="Proteomes" id="UP000030481">
    <property type="component" value="Unassembled WGS sequence"/>
</dbReference>
<evidence type="ECO:0000313" key="15">
    <source>
        <dbReference type="Proteomes" id="UP000030481"/>
    </source>
</evidence>
<comment type="caution">
    <text evidence="14">The sequence shown here is derived from an EMBL/GenBank/DDBJ whole genome shotgun (WGS) entry which is preliminary data.</text>
</comment>
<feature type="domain" description="Enolpyruvate transferase" evidence="13">
    <location>
        <begin position="21"/>
        <end position="420"/>
    </location>
</feature>
<evidence type="ECO:0000256" key="6">
    <source>
        <dbReference type="ARBA" id="ARBA00022960"/>
    </source>
</evidence>
<evidence type="ECO:0000256" key="1">
    <source>
        <dbReference type="ARBA" id="ARBA00004496"/>
    </source>
</evidence>
<dbReference type="NCBIfam" id="TIGR01072">
    <property type="entry name" value="murA"/>
    <property type="match status" value="1"/>
</dbReference>
<dbReference type="Pfam" id="PF00275">
    <property type="entry name" value="EPSP_synthase"/>
    <property type="match status" value="1"/>
</dbReference>
<dbReference type="GO" id="GO:0005737">
    <property type="term" value="C:cytoplasm"/>
    <property type="evidence" value="ECO:0007669"/>
    <property type="project" value="UniProtKB-SubCell"/>
</dbReference>
<evidence type="ECO:0000256" key="4">
    <source>
        <dbReference type="ARBA" id="ARBA00022618"/>
    </source>
</evidence>
<proteinExistence type="inferred from homology"/>
<dbReference type="RefSeq" id="WP_032518238.1">
    <property type="nucleotide sequence ID" value="NZ_JNAR01000009.1"/>
</dbReference>
<dbReference type="GO" id="GO:0009252">
    <property type="term" value="P:peptidoglycan biosynthetic process"/>
    <property type="evidence" value="ECO:0007669"/>
    <property type="project" value="UniProtKB-UniRule"/>
</dbReference>
<keyword evidence="8 12" id="KW-0131">Cell cycle</keyword>
<comment type="pathway">
    <text evidence="2 12">Cell wall biogenesis; peptidoglycan biosynthesis.</text>
</comment>
<protein>
    <recommendedName>
        <fullName evidence="12">UDP-N-acetylglucosamine 1-carboxyvinyltransferase</fullName>
        <ecNumber evidence="12">2.5.1.7</ecNumber>
    </recommendedName>
    <alternativeName>
        <fullName evidence="12">Enoylpyruvate transferase</fullName>
    </alternativeName>
    <alternativeName>
        <fullName evidence="12">UDP-N-acetylglucosamine enolpyruvyl transferase</fullName>
        <shortName evidence="12">EPT</shortName>
    </alternativeName>
</protein>
<keyword evidence="9 12" id="KW-0961">Cell wall biogenesis/degradation</keyword>
<comment type="caution">
    <text evidence="12">Lacks conserved residue(s) required for the propagation of feature annotation.</text>
</comment>
<keyword evidence="3 12" id="KW-0963">Cytoplasm</keyword>
<dbReference type="PANTHER" id="PTHR43783:SF1">
    <property type="entry name" value="UDP-N-ACETYLGLUCOSAMINE 1-CARBOXYVINYLTRANSFERASE"/>
    <property type="match status" value="1"/>
</dbReference>
<keyword evidence="4 12" id="KW-0132">Cell division</keyword>
<dbReference type="AlphaFoldDB" id="A0A0A2B9C9"/>
<dbReference type="CDD" id="cd01555">
    <property type="entry name" value="UdpNAET"/>
    <property type="match status" value="1"/>
</dbReference>
<evidence type="ECO:0000256" key="10">
    <source>
        <dbReference type="ARBA" id="ARBA00038367"/>
    </source>
</evidence>
<dbReference type="GO" id="GO:0008760">
    <property type="term" value="F:UDP-N-acetylglucosamine 1-carboxyvinyltransferase activity"/>
    <property type="evidence" value="ECO:0007669"/>
    <property type="project" value="UniProtKB-UniRule"/>
</dbReference>
<evidence type="ECO:0000256" key="8">
    <source>
        <dbReference type="ARBA" id="ARBA00023306"/>
    </source>
</evidence>
<dbReference type="HAMAP" id="MF_00111">
    <property type="entry name" value="MurA"/>
    <property type="match status" value="1"/>
</dbReference>